<dbReference type="KEGG" id="bacg:D2962_02315"/>
<accession>A0A3G2R285</accession>
<evidence type="ECO:0000313" key="3">
    <source>
        <dbReference type="Proteomes" id="UP000280960"/>
    </source>
</evidence>
<dbReference type="SUPFAM" id="SSF109604">
    <property type="entry name" value="HD-domain/PDEase-like"/>
    <property type="match status" value="1"/>
</dbReference>
<evidence type="ECO:0000313" key="2">
    <source>
        <dbReference type="EMBL" id="AYO29594.1"/>
    </source>
</evidence>
<dbReference type="RefSeq" id="WP_122013993.1">
    <property type="nucleotide sequence ID" value="NZ_CP033169.1"/>
</dbReference>
<dbReference type="Proteomes" id="UP000280960">
    <property type="component" value="Chromosome"/>
</dbReference>
<reference evidence="2 3" key="1">
    <citation type="submission" date="2018-10" db="EMBL/GenBank/DDBJ databases">
        <authorList>
            <person name="Zhang X."/>
        </authorList>
    </citation>
    <scope>NUCLEOTIDE SEQUENCE [LARGE SCALE GENOMIC DNA]</scope>
    <source>
        <strain evidence="2 3">SK-G1</strain>
    </source>
</reference>
<dbReference type="Gene3D" id="1.10.3210.10">
    <property type="entry name" value="Hypothetical protein af1432"/>
    <property type="match status" value="1"/>
</dbReference>
<dbReference type="InterPro" id="IPR003607">
    <property type="entry name" value="HD/PDEase_dom"/>
</dbReference>
<sequence length="451" mass="50805">MEDNFKDRHIILPQVPPDAGLREVAGKLLDSEGNLVIVGKEGEGAQGYIDCKSIIKWLLMGDESAKITAGDIAVLIKDEDRVELSGDIERIIERISKCGEMPLFAGEGGRLAGGLSLQKMIAELARSHSEEKQKRTDIEHLIDMIIEVLPFGVALVSREGEVIKANELARKIMLENTIGAEEMEAIIKGNYHSRVFISKMGTYFKVAATLLKESNSILIVYIDVTVEYTLMEKLRNAQGEVETAFSVMLPDQRIEARLKSIVEYMDEYDESTGMIKITGIIKQGCYRHIINMLKLIADAFGQGLMELPGMDKNTLVQATIMHDIGKVQPDLKIGDAVNPKEVFEKGFLHAFRGASLSKSLYDINDEIYYMIKYHHHAENELPADFPDYLLPMHRFFRLIDGLSAGITRRGSKVVMKVKGTRIYVKEESSFPYYNQEIEMDIYTGFFVNHKL</sequence>
<name>A0A3G2R285_9FIRM</name>
<organism evidence="2 3">
    <name type="scientific">Biomaibacter acetigenes</name>
    <dbReference type="NCBI Taxonomy" id="2316383"/>
    <lineage>
        <taxon>Bacteria</taxon>
        <taxon>Bacillati</taxon>
        <taxon>Bacillota</taxon>
        <taxon>Clostridia</taxon>
        <taxon>Thermosediminibacterales</taxon>
        <taxon>Tepidanaerobacteraceae</taxon>
        <taxon>Biomaibacter</taxon>
    </lineage>
</organism>
<dbReference type="AlphaFoldDB" id="A0A3G2R285"/>
<dbReference type="EMBL" id="CP033169">
    <property type="protein sequence ID" value="AYO29594.1"/>
    <property type="molecule type" value="Genomic_DNA"/>
</dbReference>
<dbReference type="InterPro" id="IPR006674">
    <property type="entry name" value="HD_domain"/>
</dbReference>
<dbReference type="CDD" id="cd00077">
    <property type="entry name" value="HDc"/>
    <property type="match status" value="1"/>
</dbReference>
<gene>
    <name evidence="2" type="ORF">D2962_02315</name>
</gene>
<feature type="domain" description="HD" evidence="1">
    <location>
        <begin position="293"/>
        <end position="379"/>
    </location>
</feature>
<proteinExistence type="predicted"/>
<dbReference type="Pfam" id="PF01966">
    <property type="entry name" value="HD"/>
    <property type="match status" value="1"/>
</dbReference>
<keyword evidence="3" id="KW-1185">Reference proteome</keyword>
<evidence type="ECO:0000259" key="1">
    <source>
        <dbReference type="Pfam" id="PF01966"/>
    </source>
</evidence>
<protein>
    <submittedName>
        <fullName evidence="2">HD domain-containing protein</fullName>
    </submittedName>
</protein>